<name>A0A2M3ZP91_9DIPT</name>
<evidence type="ECO:0000313" key="1">
    <source>
        <dbReference type="EMBL" id="MBW30260.1"/>
    </source>
</evidence>
<dbReference type="AlphaFoldDB" id="A0A2M3ZP91"/>
<proteinExistence type="predicted"/>
<sequence>MVVAVVVVVVVDRCHPVPVPVPFPQPQRAARAEDFAIAPSSVMTAMRRTTVAAAADRLPDRAGVTVRCRVVASCRWISHRRARNGNRIGTATRSSCWRRATRTRWRPYWPASSGTRRTSRAVAVAARAKSVPSACYRCTTSR</sequence>
<reference evidence="1" key="1">
    <citation type="submission" date="2018-01" db="EMBL/GenBank/DDBJ databases">
        <title>An insight into the sialome of Amazonian anophelines.</title>
        <authorList>
            <person name="Ribeiro J.M."/>
            <person name="Scarpassa V."/>
            <person name="Calvo E."/>
        </authorList>
    </citation>
    <scope>NUCLEOTIDE SEQUENCE</scope>
    <source>
        <tissue evidence="1">Salivary glands</tissue>
    </source>
</reference>
<protein>
    <submittedName>
        <fullName evidence="1">Putative secreted peptide</fullName>
    </submittedName>
</protein>
<dbReference type="EMBL" id="GGFM01009509">
    <property type="protein sequence ID" value="MBW30260.1"/>
    <property type="molecule type" value="Transcribed_RNA"/>
</dbReference>
<accession>A0A2M3ZP91</accession>
<organism evidence="1">
    <name type="scientific">Anopheles braziliensis</name>
    <dbReference type="NCBI Taxonomy" id="58242"/>
    <lineage>
        <taxon>Eukaryota</taxon>
        <taxon>Metazoa</taxon>
        <taxon>Ecdysozoa</taxon>
        <taxon>Arthropoda</taxon>
        <taxon>Hexapoda</taxon>
        <taxon>Insecta</taxon>
        <taxon>Pterygota</taxon>
        <taxon>Neoptera</taxon>
        <taxon>Endopterygota</taxon>
        <taxon>Diptera</taxon>
        <taxon>Nematocera</taxon>
        <taxon>Culicoidea</taxon>
        <taxon>Culicidae</taxon>
        <taxon>Anophelinae</taxon>
        <taxon>Anopheles</taxon>
    </lineage>
</organism>